<evidence type="ECO:0000313" key="1">
    <source>
        <dbReference type="EMBL" id="STI75892.1"/>
    </source>
</evidence>
<accession>A0A376TF92</accession>
<dbReference type="Pfam" id="PF09956">
    <property type="entry name" value="Phage_cement_2"/>
    <property type="match status" value="1"/>
</dbReference>
<proteinExistence type="predicted"/>
<dbReference type="InterPro" id="IPR011231">
    <property type="entry name" value="Phage_VT1-Sakai_H0018"/>
</dbReference>
<dbReference type="Proteomes" id="UP000254405">
    <property type="component" value="Unassembled WGS sequence"/>
</dbReference>
<dbReference type="AlphaFoldDB" id="A0A376TF92"/>
<name>A0A376TF92_ECOLX</name>
<gene>
    <name evidence="1" type="ORF">NCTC8985_01134</name>
</gene>
<sequence length="102" mass="10768">MAKNFVEEGKTVAIVASAAISSGDLVQVVMFFAVALTDIPQGETGDGITEGVFMLPKLKTDDMKTGKKVYLKSGKVQLTNSGSDPLVGVVWADAGTMQKKCR</sequence>
<evidence type="ECO:0000313" key="2">
    <source>
        <dbReference type="Proteomes" id="UP000254405"/>
    </source>
</evidence>
<dbReference type="EMBL" id="UGCO01000001">
    <property type="protein sequence ID" value="STI75892.1"/>
    <property type="molecule type" value="Genomic_DNA"/>
</dbReference>
<dbReference type="PIRSF" id="PIRSF030771">
    <property type="entry name" value="UCP030771"/>
    <property type="match status" value="1"/>
</dbReference>
<reference evidence="1 2" key="1">
    <citation type="submission" date="2018-06" db="EMBL/GenBank/DDBJ databases">
        <authorList>
            <consortium name="Pathogen Informatics"/>
            <person name="Doyle S."/>
        </authorList>
    </citation>
    <scope>NUCLEOTIDE SEQUENCE [LARGE SCALE GENOMIC DNA]</scope>
    <source>
        <strain evidence="1 2">NCTC8985</strain>
    </source>
</reference>
<organism evidence="1 2">
    <name type="scientific">Escherichia coli</name>
    <dbReference type="NCBI Taxonomy" id="562"/>
    <lineage>
        <taxon>Bacteria</taxon>
        <taxon>Pseudomonadati</taxon>
        <taxon>Pseudomonadota</taxon>
        <taxon>Gammaproteobacteria</taxon>
        <taxon>Enterobacterales</taxon>
        <taxon>Enterobacteriaceae</taxon>
        <taxon>Escherichia</taxon>
    </lineage>
</organism>
<protein>
    <submittedName>
        <fullName evidence="1">Prophage protein</fullName>
    </submittedName>
</protein>